<evidence type="ECO:0000313" key="2">
    <source>
        <dbReference type="Proteomes" id="UP000553632"/>
    </source>
</evidence>
<comment type="caution">
    <text evidence="1">The sequence shown here is derived from an EMBL/GenBank/DDBJ whole genome shotgun (WGS) entry which is preliminary data.</text>
</comment>
<reference evidence="1 2" key="1">
    <citation type="submission" date="2020-04" db="EMBL/GenBank/DDBJ databases">
        <title>Perkinsus olseni comparative genomics.</title>
        <authorList>
            <person name="Bogema D.R."/>
        </authorList>
    </citation>
    <scope>NUCLEOTIDE SEQUENCE [LARGE SCALE GENOMIC DNA]</scope>
    <source>
        <strain evidence="1 2">ATCC PRA-207</strain>
    </source>
</reference>
<gene>
    <name evidence="1" type="ORF">FOZ63_016280</name>
</gene>
<organism evidence="1 2">
    <name type="scientific">Perkinsus olseni</name>
    <name type="common">Perkinsus atlanticus</name>
    <dbReference type="NCBI Taxonomy" id="32597"/>
    <lineage>
        <taxon>Eukaryota</taxon>
        <taxon>Sar</taxon>
        <taxon>Alveolata</taxon>
        <taxon>Perkinsozoa</taxon>
        <taxon>Perkinsea</taxon>
        <taxon>Perkinsida</taxon>
        <taxon>Perkinsidae</taxon>
        <taxon>Perkinsus</taxon>
    </lineage>
</organism>
<protein>
    <submittedName>
        <fullName evidence="1">Uncharacterized protein</fullName>
    </submittedName>
</protein>
<proteinExistence type="predicted"/>
<dbReference type="AlphaFoldDB" id="A0A7J6SZ09"/>
<sequence length="334" mass="37834">MALFQLPHHFEALRCMTIQRLWDGQQGREPMQDLMGDIMEYCKKPVLALDCPREQILTDMWLSDDFTFHATAANRELHSTEVSTLCSDATEKSAWECYHEADSRNLYVLYNDGRVLLQHDMAAGETEEPISIPHLGSYDDWLSGIIVVGDLLYVAMERWRSLSGIWGGGTYSTDAIEVFLVRLAETDGVRSVCTINKQAIDLSFSFIGFAAVSDCPHGVDAFYKADSTWHSVRVDMLRSDNPMLFSARRDDIIECQKLGGKSPKNTARLEQMLVDEDDVYVLRQPKNLRKVATVDKNGKSLPGNSTIIFGRWICYIDRRSAGGRRALHCHPYLL</sequence>
<dbReference type="Proteomes" id="UP000553632">
    <property type="component" value="Unassembled WGS sequence"/>
</dbReference>
<evidence type="ECO:0000313" key="1">
    <source>
        <dbReference type="EMBL" id="KAF4738025.1"/>
    </source>
</evidence>
<name>A0A7J6SZ09_PEROL</name>
<accession>A0A7J6SZ09</accession>
<keyword evidence="2" id="KW-1185">Reference proteome</keyword>
<dbReference type="EMBL" id="JABANO010014758">
    <property type="protein sequence ID" value="KAF4738025.1"/>
    <property type="molecule type" value="Genomic_DNA"/>
</dbReference>